<comment type="subcellular location">
    <subcellularLocation>
        <location evidence="1">Secreted</location>
    </subcellularLocation>
</comment>
<evidence type="ECO:0000256" key="6">
    <source>
        <dbReference type="ARBA" id="ARBA00023030"/>
    </source>
</evidence>
<sequence length="242" mass="28159">MANVCYFEFQSDVEHTDIVSAKLGVFVRKVSVPTHTITMFLIYKVKPRRRGNILIKRKRVVLNEEDTNKWHRFDVDAVVKNWVRNPANNYGLQIMIFDDYGQSLAIVTPENEEEELYKPYIEVEIREKSSSRERRMTGLDCDEEGSETRCCRYPLLVDFESYGWDWIIQPKRYHAYYCSGECNFAFLVSTAYGHLLQQTSKGNGPCCTPRKMSPISMLYFDQDYNIVYGTLPGMVVDRCGCS</sequence>
<dbReference type="AlphaFoldDB" id="A0AAD9J4Z2"/>
<reference evidence="10" key="1">
    <citation type="journal article" date="2023" name="Mol. Biol. Evol.">
        <title>Third-Generation Sequencing Reveals the Adaptive Role of the Epigenome in Three Deep-Sea Polychaetes.</title>
        <authorList>
            <person name="Perez M."/>
            <person name="Aroh O."/>
            <person name="Sun Y."/>
            <person name="Lan Y."/>
            <person name="Juniper S.K."/>
            <person name="Young C.R."/>
            <person name="Angers B."/>
            <person name="Qian P.Y."/>
        </authorList>
    </citation>
    <scope>NUCLEOTIDE SEQUENCE</scope>
    <source>
        <strain evidence="10">P08H-3</strain>
    </source>
</reference>
<evidence type="ECO:0000256" key="5">
    <source>
        <dbReference type="ARBA" id="ARBA00022729"/>
    </source>
</evidence>
<dbReference type="PANTHER" id="PTHR11848:SF262">
    <property type="entry name" value="LD29161P"/>
    <property type="match status" value="1"/>
</dbReference>
<dbReference type="InterPro" id="IPR017948">
    <property type="entry name" value="TGFb_CS"/>
</dbReference>
<comment type="caution">
    <text evidence="10">The sequence shown here is derived from an EMBL/GenBank/DDBJ whole genome shotgun (WGS) entry which is preliminary data.</text>
</comment>
<protein>
    <recommendedName>
        <fullName evidence="9">TGF-beta family profile domain-containing protein</fullName>
    </recommendedName>
</protein>
<keyword evidence="6 8" id="KW-0339">Growth factor</keyword>
<proteinExistence type="inferred from homology"/>
<dbReference type="GO" id="GO:0005125">
    <property type="term" value="F:cytokine activity"/>
    <property type="evidence" value="ECO:0007669"/>
    <property type="project" value="TreeGrafter"/>
</dbReference>
<dbReference type="Pfam" id="PF00019">
    <property type="entry name" value="TGF_beta"/>
    <property type="match status" value="1"/>
</dbReference>
<dbReference type="PROSITE" id="PS51362">
    <property type="entry name" value="TGF_BETA_2"/>
    <property type="match status" value="1"/>
</dbReference>
<organism evidence="10 11">
    <name type="scientific">Paralvinella palmiformis</name>
    <dbReference type="NCBI Taxonomy" id="53620"/>
    <lineage>
        <taxon>Eukaryota</taxon>
        <taxon>Metazoa</taxon>
        <taxon>Spiralia</taxon>
        <taxon>Lophotrochozoa</taxon>
        <taxon>Annelida</taxon>
        <taxon>Polychaeta</taxon>
        <taxon>Sedentaria</taxon>
        <taxon>Canalipalpata</taxon>
        <taxon>Terebellida</taxon>
        <taxon>Terebelliformia</taxon>
        <taxon>Alvinellidae</taxon>
        <taxon>Paralvinella</taxon>
    </lineage>
</organism>
<dbReference type="PANTHER" id="PTHR11848">
    <property type="entry name" value="TGF-BETA FAMILY"/>
    <property type="match status" value="1"/>
</dbReference>
<dbReference type="InterPro" id="IPR001839">
    <property type="entry name" value="TGF-b_C"/>
</dbReference>
<accession>A0AAD9J4Z2</accession>
<dbReference type="Gene3D" id="2.10.90.10">
    <property type="entry name" value="Cystine-knot cytokines"/>
    <property type="match status" value="1"/>
</dbReference>
<evidence type="ECO:0000259" key="9">
    <source>
        <dbReference type="PROSITE" id="PS51362"/>
    </source>
</evidence>
<gene>
    <name evidence="10" type="ORF">LSH36_589g03050</name>
</gene>
<evidence type="ECO:0000256" key="8">
    <source>
        <dbReference type="RuleBase" id="RU000354"/>
    </source>
</evidence>
<feature type="domain" description="TGF-beta family profile" evidence="9">
    <location>
        <begin position="132"/>
        <end position="242"/>
    </location>
</feature>
<evidence type="ECO:0000256" key="1">
    <source>
        <dbReference type="ARBA" id="ARBA00004613"/>
    </source>
</evidence>
<dbReference type="Proteomes" id="UP001208570">
    <property type="component" value="Unassembled WGS sequence"/>
</dbReference>
<evidence type="ECO:0000256" key="3">
    <source>
        <dbReference type="ARBA" id="ARBA00022525"/>
    </source>
</evidence>
<dbReference type="InterPro" id="IPR029034">
    <property type="entry name" value="Cystine-knot_cytokine"/>
</dbReference>
<evidence type="ECO:0000256" key="2">
    <source>
        <dbReference type="ARBA" id="ARBA00006656"/>
    </source>
</evidence>
<dbReference type="SMART" id="SM00204">
    <property type="entry name" value="TGFB"/>
    <property type="match status" value="1"/>
</dbReference>
<name>A0AAD9J4Z2_9ANNE</name>
<dbReference type="PROSITE" id="PS00250">
    <property type="entry name" value="TGF_BETA_1"/>
    <property type="match status" value="1"/>
</dbReference>
<dbReference type="SUPFAM" id="SSF57501">
    <property type="entry name" value="Cystine-knot cytokines"/>
    <property type="match status" value="1"/>
</dbReference>
<dbReference type="EMBL" id="JAODUP010000589">
    <property type="protein sequence ID" value="KAK2146697.1"/>
    <property type="molecule type" value="Genomic_DNA"/>
</dbReference>
<evidence type="ECO:0000256" key="4">
    <source>
        <dbReference type="ARBA" id="ARBA00022685"/>
    </source>
</evidence>
<evidence type="ECO:0000256" key="7">
    <source>
        <dbReference type="ARBA" id="ARBA00023157"/>
    </source>
</evidence>
<evidence type="ECO:0000313" key="10">
    <source>
        <dbReference type="EMBL" id="KAK2146697.1"/>
    </source>
</evidence>
<keyword evidence="3" id="KW-0964">Secreted</keyword>
<keyword evidence="5" id="KW-0732">Signal</keyword>
<dbReference type="GO" id="GO:0008083">
    <property type="term" value="F:growth factor activity"/>
    <property type="evidence" value="ECO:0007669"/>
    <property type="project" value="UniProtKB-KW"/>
</dbReference>
<keyword evidence="11" id="KW-1185">Reference proteome</keyword>
<dbReference type="Pfam" id="PF00688">
    <property type="entry name" value="TGFb_propeptide"/>
    <property type="match status" value="1"/>
</dbReference>
<dbReference type="InterPro" id="IPR001111">
    <property type="entry name" value="TGF-b_propeptide"/>
</dbReference>
<comment type="similarity">
    <text evidence="2 8">Belongs to the TGF-beta family.</text>
</comment>
<evidence type="ECO:0000313" key="11">
    <source>
        <dbReference type="Proteomes" id="UP001208570"/>
    </source>
</evidence>
<dbReference type="GO" id="GO:0005615">
    <property type="term" value="C:extracellular space"/>
    <property type="evidence" value="ECO:0007669"/>
    <property type="project" value="TreeGrafter"/>
</dbReference>
<dbReference type="Gene3D" id="2.60.120.970">
    <property type="match status" value="1"/>
</dbReference>
<dbReference type="FunFam" id="2.10.90.10:FF:000006">
    <property type="entry name" value="growth/differentiation factor 8"/>
    <property type="match status" value="1"/>
</dbReference>
<dbReference type="InterPro" id="IPR015615">
    <property type="entry name" value="TGF-beta-rel"/>
</dbReference>
<keyword evidence="4" id="KW-0165">Cleavage on pair of basic residues</keyword>
<keyword evidence="7" id="KW-1015">Disulfide bond</keyword>